<reference evidence="1 2" key="1">
    <citation type="submission" date="2024-09" db="EMBL/GenBank/DDBJ databases">
        <authorList>
            <person name="Sun Q."/>
            <person name="Mori K."/>
        </authorList>
    </citation>
    <scope>NUCLEOTIDE SEQUENCE [LARGE SCALE GENOMIC DNA]</scope>
    <source>
        <strain evidence="1 2">CCM 7957</strain>
    </source>
</reference>
<accession>A0ABV6HDY5</accession>
<dbReference type="RefSeq" id="WP_382365938.1">
    <property type="nucleotide sequence ID" value="NZ_JBHLWV010000028.1"/>
</dbReference>
<dbReference type="InterPro" id="IPR046611">
    <property type="entry name" value="DUF6670"/>
</dbReference>
<evidence type="ECO:0000313" key="1">
    <source>
        <dbReference type="EMBL" id="MFC0316345.1"/>
    </source>
</evidence>
<sequence length="353" mass="39294">MSAADLGAKVWDLLTYKVVNRIEPANRRGYSDEVPEHLPEGGWKVVHYGIMVPGLPEPVRFFDMISIFGTATNVPIFAAPELTPHEPDDTAWLLLGSAVSRDNFTAYSISKDCDTPPDRSRLAVGDGLTITRSQGKLQMSAATDGLEAELTIRPSRAISHFVHIPGLYDHWSVLCEYEGTFRPAGAAEPIVTSGLCTWEYARGRTDVPIPMRLFTYQILNIDAQTQVLMVEVLGLGGVPLQRLVYVRSLDGSSHTYGSGYRHRVHEYLPTVTTPDGVPMRLPRTFEWAVDDEHGNELIVIRGVANDDYAYGMAAGYAGSYQYTGRFRGCDIDGCGYIEWIDRRGGRRERSLRY</sequence>
<proteinExistence type="predicted"/>
<comment type="caution">
    <text evidence="1">The sequence shown here is derived from an EMBL/GenBank/DDBJ whole genome shotgun (WGS) entry which is preliminary data.</text>
</comment>
<name>A0ABV6HDY5_9ACTN</name>
<evidence type="ECO:0000313" key="2">
    <source>
        <dbReference type="Proteomes" id="UP001589783"/>
    </source>
</evidence>
<gene>
    <name evidence="1" type="ORF">ACFFJD_15975</name>
</gene>
<dbReference type="Pfam" id="PF20375">
    <property type="entry name" value="DUF6670"/>
    <property type="match status" value="1"/>
</dbReference>
<protein>
    <submittedName>
        <fullName evidence="1">DUF6670 family protein</fullName>
    </submittedName>
</protein>
<organism evidence="1 2">
    <name type="scientific">Gordonia phosphorivorans</name>
    <dbReference type="NCBI Taxonomy" id="1056982"/>
    <lineage>
        <taxon>Bacteria</taxon>
        <taxon>Bacillati</taxon>
        <taxon>Actinomycetota</taxon>
        <taxon>Actinomycetes</taxon>
        <taxon>Mycobacteriales</taxon>
        <taxon>Gordoniaceae</taxon>
        <taxon>Gordonia</taxon>
    </lineage>
</organism>
<dbReference type="EMBL" id="JBHLWV010000028">
    <property type="protein sequence ID" value="MFC0316345.1"/>
    <property type="molecule type" value="Genomic_DNA"/>
</dbReference>
<dbReference type="Proteomes" id="UP001589783">
    <property type="component" value="Unassembled WGS sequence"/>
</dbReference>
<keyword evidence="2" id="KW-1185">Reference proteome</keyword>